<dbReference type="GO" id="GO:0003848">
    <property type="term" value="F:2-amino-4-hydroxy-6-hydroxymethyldihydropteridine diphosphokinase activity"/>
    <property type="evidence" value="ECO:0007669"/>
    <property type="project" value="UniProtKB-EC"/>
</dbReference>
<dbReference type="EC" id="2.7.6.3" evidence="3"/>
<evidence type="ECO:0000256" key="2">
    <source>
        <dbReference type="ARBA" id="ARBA00005810"/>
    </source>
</evidence>
<accession>A0A932I2Q6</accession>
<comment type="pathway">
    <text evidence="1">Cofactor biosynthesis; tetrahydrofolate biosynthesis; 2-amino-4-hydroxy-6-hydroxymethyl-7,8-dihydropteridine diphosphate from 7,8-dihydroneopterin triphosphate: step 4/4.</text>
</comment>
<dbReference type="Pfam" id="PF01288">
    <property type="entry name" value="HPPK"/>
    <property type="match status" value="1"/>
</dbReference>
<dbReference type="Proteomes" id="UP000782312">
    <property type="component" value="Unassembled WGS sequence"/>
</dbReference>
<dbReference type="CDD" id="cd00483">
    <property type="entry name" value="HPPK"/>
    <property type="match status" value="1"/>
</dbReference>
<dbReference type="InterPro" id="IPR000550">
    <property type="entry name" value="Hppk"/>
</dbReference>
<dbReference type="GO" id="GO:0046656">
    <property type="term" value="P:folic acid biosynthetic process"/>
    <property type="evidence" value="ECO:0007669"/>
    <property type="project" value="UniProtKB-KW"/>
</dbReference>
<gene>
    <name evidence="14" type="primary">folK</name>
    <name evidence="14" type="ORF">HYZ11_10990</name>
</gene>
<evidence type="ECO:0000256" key="8">
    <source>
        <dbReference type="ARBA" id="ARBA00022840"/>
    </source>
</evidence>
<dbReference type="Gene3D" id="3.30.70.560">
    <property type="entry name" value="7,8-Dihydro-6-hydroxymethylpterin-pyrophosphokinase HPPK"/>
    <property type="match status" value="1"/>
</dbReference>
<evidence type="ECO:0000313" key="15">
    <source>
        <dbReference type="Proteomes" id="UP000782312"/>
    </source>
</evidence>
<protein>
    <recommendedName>
        <fullName evidence="4">2-amino-4-hydroxy-6-hydroxymethyldihydropteridine pyrophosphokinase</fullName>
        <ecNumber evidence="3">2.7.6.3</ecNumber>
    </recommendedName>
    <alternativeName>
        <fullName evidence="11">6-hydroxymethyl-7,8-dihydropterin pyrophosphokinase</fullName>
    </alternativeName>
    <alternativeName>
        <fullName evidence="12">7,8-dihydro-6-hydroxymethylpterin-pyrophosphokinase</fullName>
    </alternativeName>
</protein>
<keyword evidence="8" id="KW-0067">ATP-binding</keyword>
<keyword evidence="5 14" id="KW-0808">Transferase</keyword>
<comment type="similarity">
    <text evidence="2">Belongs to the HPPK family.</text>
</comment>
<keyword evidence="7" id="KW-0418">Kinase</keyword>
<evidence type="ECO:0000313" key="14">
    <source>
        <dbReference type="EMBL" id="MBI3128119.1"/>
    </source>
</evidence>
<evidence type="ECO:0000256" key="11">
    <source>
        <dbReference type="ARBA" id="ARBA00029766"/>
    </source>
</evidence>
<evidence type="ECO:0000256" key="1">
    <source>
        <dbReference type="ARBA" id="ARBA00005051"/>
    </source>
</evidence>
<dbReference type="AlphaFoldDB" id="A0A932I2Q6"/>
<evidence type="ECO:0000256" key="5">
    <source>
        <dbReference type="ARBA" id="ARBA00022679"/>
    </source>
</evidence>
<dbReference type="PANTHER" id="PTHR43071:SF1">
    <property type="entry name" value="2-AMINO-4-HYDROXY-6-HYDROXYMETHYLDIHYDROPTERIDINE PYROPHOSPHOKINASE"/>
    <property type="match status" value="1"/>
</dbReference>
<proteinExistence type="inferred from homology"/>
<evidence type="ECO:0000259" key="13">
    <source>
        <dbReference type="PROSITE" id="PS00794"/>
    </source>
</evidence>
<reference evidence="14" key="1">
    <citation type="submission" date="2020-07" db="EMBL/GenBank/DDBJ databases">
        <title>Huge and variable diversity of episymbiotic CPR bacteria and DPANN archaea in groundwater ecosystems.</title>
        <authorList>
            <person name="He C.Y."/>
            <person name="Keren R."/>
            <person name="Whittaker M."/>
            <person name="Farag I.F."/>
            <person name="Doudna J."/>
            <person name="Cate J.H.D."/>
            <person name="Banfield J.F."/>
        </authorList>
    </citation>
    <scope>NUCLEOTIDE SEQUENCE</scope>
    <source>
        <strain evidence="14">NC_groundwater_763_Ag_S-0.2um_68_21</strain>
    </source>
</reference>
<dbReference type="SUPFAM" id="SSF55083">
    <property type="entry name" value="6-hydroxymethyl-7,8-dihydropterin pyrophosphokinase, HPPK"/>
    <property type="match status" value="1"/>
</dbReference>
<comment type="caution">
    <text evidence="14">The sequence shown here is derived from an EMBL/GenBank/DDBJ whole genome shotgun (WGS) entry which is preliminary data.</text>
</comment>
<evidence type="ECO:0000256" key="9">
    <source>
        <dbReference type="ARBA" id="ARBA00022909"/>
    </source>
</evidence>
<evidence type="ECO:0000256" key="10">
    <source>
        <dbReference type="ARBA" id="ARBA00029409"/>
    </source>
</evidence>
<evidence type="ECO:0000256" key="12">
    <source>
        <dbReference type="ARBA" id="ARBA00033413"/>
    </source>
</evidence>
<dbReference type="NCBIfam" id="TIGR01498">
    <property type="entry name" value="folK"/>
    <property type="match status" value="1"/>
</dbReference>
<dbReference type="EMBL" id="JACPUR010000024">
    <property type="protein sequence ID" value="MBI3128119.1"/>
    <property type="molecule type" value="Genomic_DNA"/>
</dbReference>
<dbReference type="InterPro" id="IPR035907">
    <property type="entry name" value="Hppk_sf"/>
</dbReference>
<feature type="domain" description="7,8-dihydro-6-hydroxymethylpterin-pyrophosphokinase" evidence="13">
    <location>
        <begin position="87"/>
        <end position="98"/>
    </location>
</feature>
<name>A0A932I2Q6_UNCTE</name>
<organism evidence="14 15">
    <name type="scientific">Tectimicrobiota bacterium</name>
    <dbReference type="NCBI Taxonomy" id="2528274"/>
    <lineage>
        <taxon>Bacteria</taxon>
        <taxon>Pseudomonadati</taxon>
        <taxon>Nitrospinota/Tectimicrobiota group</taxon>
        <taxon>Candidatus Tectimicrobiota</taxon>
    </lineage>
</organism>
<sequence length="171" mass="18449">MTAYVSLGANLGEPGRQLREAVDRLAREPGVRLAALSSLYRTDPVGPVPQPAYLNAAAAVETSLPPRETLEALLRVERAMGRERRLRWGPRTIDLDLLLHGGAVVEEPGLSLPHPRMHERRFVLAPLAEIAPGAVHPVLGKTIAGLLAALGEGPGVERMEERGWAGIRLDT</sequence>
<dbReference type="PROSITE" id="PS00794">
    <property type="entry name" value="HPPK"/>
    <property type="match status" value="1"/>
</dbReference>
<keyword evidence="9" id="KW-0289">Folate biosynthesis</keyword>
<evidence type="ECO:0000256" key="4">
    <source>
        <dbReference type="ARBA" id="ARBA00016218"/>
    </source>
</evidence>
<evidence type="ECO:0000256" key="3">
    <source>
        <dbReference type="ARBA" id="ARBA00013253"/>
    </source>
</evidence>
<dbReference type="GO" id="GO:0016301">
    <property type="term" value="F:kinase activity"/>
    <property type="evidence" value="ECO:0007669"/>
    <property type="project" value="UniProtKB-KW"/>
</dbReference>
<evidence type="ECO:0000256" key="7">
    <source>
        <dbReference type="ARBA" id="ARBA00022777"/>
    </source>
</evidence>
<comment type="function">
    <text evidence="10">Catalyzes the transfer of pyrophosphate from adenosine triphosphate (ATP) to 6-hydroxymethyl-7,8-dihydropterin, an enzymatic step in folate biosynthesis pathway.</text>
</comment>
<dbReference type="PANTHER" id="PTHR43071">
    <property type="entry name" value="2-AMINO-4-HYDROXY-6-HYDROXYMETHYLDIHYDROPTERIDINE PYROPHOSPHOKINASE"/>
    <property type="match status" value="1"/>
</dbReference>
<keyword evidence="6" id="KW-0547">Nucleotide-binding</keyword>
<dbReference type="GO" id="GO:0005524">
    <property type="term" value="F:ATP binding"/>
    <property type="evidence" value="ECO:0007669"/>
    <property type="project" value="UniProtKB-KW"/>
</dbReference>
<evidence type="ECO:0000256" key="6">
    <source>
        <dbReference type="ARBA" id="ARBA00022741"/>
    </source>
</evidence>